<dbReference type="InterPro" id="IPR002347">
    <property type="entry name" value="SDR_fam"/>
</dbReference>
<dbReference type="Gene3D" id="3.40.50.720">
    <property type="entry name" value="NAD(P)-binding Rossmann-like Domain"/>
    <property type="match status" value="1"/>
</dbReference>
<dbReference type="PANTHER" id="PTHR43431">
    <property type="entry name" value="OXIDOREDUCTASE, SHORT CHAIN DEHYDROGENASE/REDUCTASE FAMILY (AFU_ORTHOLOGUE AFUA_5G14000)"/>
    <property type="match status" value="1"/>
</dbReference>
<name>A0A2A4FS60_9SPHN</name>
<dbReference type="OrthoDB" id="5513072at2"/>
<protein>
    <submittedName>
        <fullName evidence="1">Short-chain dehydrogenase</fullName>
    </submittedName>
</protein>
<dbReference type="PANTHER" id="PTHR43431:SF1">
    <property type="entry name" value="OS08G0476300 PROTEIN"/>
    <property type="match status" value="1"/>
</dbReference>
<comment type="caution">
    <text evidence="1">The sequence shown here is derived from an EMBL/GenBank/DDBJ whole genome shotgun (WGS) entry which is preliminary data.</text>
</comment>
<reference evidence="1 2" key="1">
    <citation type="submission" date="2017-09" db="EMBL/GenBank/DDBJ databases">
        <title>The Catabolism of 3,6-Dichlorosalicylic acid is Initiated by the Cytochrome P450 Monooxygenase DsmABC in Rhizorhabdus dicambivorans Ndbn-20.</title>
        <authorList>
            <person name="Na L."/>
        </authorList>
    </citation>
    <scope>NUCLEOTIDE SEQUENCE [LARGE SCALE GENOMIC DNA]</scope>
    <source>
        <strain evidence="1 2">Ndbn-20m</strain>
    </source>
</reference>
<dbReference type="SUPFAM" id="SSF51735">
    <property type="entry name" value="NAD(P)-binding Rossmann-fold domains"/>
    <property type="match status" value="1"/>
</dbReference>
<proteinExistence type="predicted"/>
<keyword evidence="2" id="KW-1185">Reference proteome</keyword>
<gene>
    <name evidence="1" type="ORF">COO09_19605</name>
</gene>
<dbReference type="PRINTS" id="PR00081">
    <property type="entry name" value="GDHRDH"/>
</dbReference>
<evidence type="ECO:0000313" key="1">
    <source>
        <dbReference type="EMBL" id="PCE40534.1"/>
    </source>
</evidence>
<dbReference type="InterPro" id="IPR036291">
    <property type="entry name" value="NAD(P)-bd_dom_sf"/>
</dbReference>
<dbReference type="Proteomes" id="UP000218934">
    <property type="component" value="Unassembled WGS sequence"/>
</dbReference>
<evidence type="ECO:0000313" key="2">
    <source>
        <dbReference type="Proteomes" id="UP000218934"/>
    </source>
</evidence>
<accession>A0A2A4FS60</accession>
<dbReference type="Pfam" id="PF00106">
    <property type="entry name" value="adh_short"/>
    <property type="match status" value="1"/>
</dbReference>
<dbReference type="AlphaFoldDB" id="A0A2A4FS60"/>
<dbReference type="KEGG" id="rdi:CMV14_07410"/>
<dbReference type="EMBL" id="NWUF01000026">
    <property type="protein sequence ID" value="PCE40534.1"/>
    <property type="molecule type" value="Genomic_DNA"/>
</dbReference>
<sequence>MEEDERMHTAIVGIGPGLGMAISRRFAQGGHRVSLVARSIGSAEKAAGELRSAGLSAAGYEGDAADSESMQRVFDAMRARDGDIDNLVFNVALVTPDRLVTSSVKSELGYGERWKTRGSAVTPDEFIDTLRINVGGALICAKQVADAMCSRRSGAIIVTGGTLALAPWVEWGSLSAGKAALRSLTRSLFKELRPFDVHAALVTIHDTIVPGTPYDPDIIARYYWDIAAENPADWVAEYDFNPTGAEAVDRDL</sequence>
<organism evidence="1 2">
    <name type="scientific">Rhizorhabdus dicambivorans</name>
    <dbReference type="NCBI Taxonomy" id="1850238"/>
    <lineage>
        <taxon>Bacteria</taxon>
        <taxon>Pseudomonadati</taxon>
        <taxon>Pseudomonadota</taxon>
        <taxon>Alphaproteobacteria</taxon>
        <taxon>Sphingomonadales</taxon>
        <taxon>Sphingomonadaceae</taxon>
        <taxon>Rhizorhabdus</taxon>
    </lineage>
</organism>